<organism evidence="1 2">
    <name type="scientific">Asticcacaulis benevestitus DSM 16100 = ATCC BAA-896</name>
    <dbReference type="NCBI Taxonomy" id="1121022"/>
    <lineage>
        <taxon>Bacteria</taxon>
        <taxon>Pseudomonadati</taxon>
        <taxon>Pseudomonadota</taxon>
        <taxon>Alphaproteobacteria</taxon>
        <taxon>Caulobacterales</taxon>
        <taxon>Caulobacteraceae</taxon>
        <taxon>Asticcacaulis</taxon>
    </lineage>
</organism>
<keyword evidence="2" id="KW-1185">Reference proteome</keyword>
<evidence type="ECO:0000313" key="1">
    <source>
        <dbReference type="EMBL" id="ESQ81544.1"/>
    </source>
</evidence>
<evidence type="ECO:0000313" key="2">
    <source>
        <dbReference type="Proteomes" id="UP000017837"/>
    </source>
</evidence>
<dbReference type="eggNOG" id="ENOG5032TXF">
    <property type="taxonomic scope" value="Bacteria"/>
</dbReference>
<dbReference type="STRING" id="1121022.GCA_000376105_03524"/>
<protein>
    <recommendedName>
        <fullName evidence="3">Holdfast attachment protein D</fullName>
    </recommendedName>
</protein>
<evidence type="ECO:0008006" key="3">
    <source>
        <dbReference type="Google" id="ProtNLM"/>
    </source>
</evidence>
<name>V4P2Z5_9CAUL</name>
<accession>V4P2Z5</accession>
<comment type="caution">
    <text evidence="1">The sequence shown here is derived from an EMBL/GenBank/DDBJ whole genome shotgun (WGS) entry which is preliminary data.</text>
</comment>
<dbReference type="InterPro" id="IPR049860">
    <property type="entry name" value="Holdfast_HfaD"/>
</dbReference>
<dbReference type="PATRIC" id="fig|1121022.4.peg.4474"/>
<dbReference type="NCBIfam" id="NF037936">
    <property type="entry name" value="holdfast_HfaD"/>
    <property type="match status" value="1"/>
</dbReference>
<dbReference type="AlphaFoldDB" id="V4P2Z5"/>
<dbReference type="EMBL" id="AWGB01000087">
    <property type="protein sequence ID" value="ESQ81544.1"/>
    <property type="molecule type" value="Genomic_DNA"/>
</dbReference>
<gene>
    <name evidence="1" type="ORF">ABENE_21850</name>
</gene>
<dbReference type="Proteomes" id="UP000017837">
    <property type="component" value="Unassembled WGS sequence"/>
</dbReference>
<proteinExistence type="predicted"/>
<reference evidence="1 2" key="1">
    <citation type="journal article" date="2014" name="Nature">
        <title>Sequential evolution of bacterial morphology by co-option of a developmental regulator.</title>
        <authorList>
            <person name="Jiang C."/>
            <person name="Brown P.J."/>
            <person name="Ducret A."/>
            <person name="Brun Y.V."/>
        </authorList>
    </citation>
    <scope>NUCLEOTIDE SEQUENCE [LARGE SCALE GENOMIC DNA]</scope>
    <source>
        <strain evidence="1 2">DSM 16100</strain>
    </source>
</reference>
<sequence>MLLTAVPATSQTIPDGEWTNNQTEGGVIAANQTLNVVQNDGLTRLDTYATANSVQTGNDTYDATLYSYQFLSGRTTATTTITGTNTGEEDLSLGTPVYALSQGIGNYASGVTKAGHLTADTHQVSTADRVEATTEVNAPNNAIYVSGEGNAITEVNHTAYEMTNGRLDSTAAQTSSTEARSNVSATVRYSPSPNAYNASATNNAYTAYSDDRGSQEHDVTQAASAMTQARAEVYAGNVWNMQAKSTALGNKVNLENQGGSLVVTNAQTQSGLVQSQAVIQADEYGQAFATASGIGNQVSAGNNDIYVRLDNNQLSSGGVDVVASFDGTTGWDGYVTADAVGNQAVAYACAECQANMGVNNTQVNTSDVNATATASVGRGRTIVSTARATGNSATFYVGN</sequence>